<dbReference type="Proteomes" id="UP000015104">
    <property type="component" value="Unassembled WGS sequence"/>
</dbReference>
<accession>T1L0I4</accession>
<reference evidence="2" key="2">
    <citation type="submission" date="2015-06" db="UniProtKB">
        <authorList>
            <consortium name="EnsemblMetazoa"/>
        </authorList>
    </citation>
    <scope>IDENTIFICATION</scope>
</reference>
<dbReference type="GO" id="GO:0002143">
    <property type="term" value="P:tRNA wobble position uridine thiolation"/>
    <property type="evidence" value="ECO:0007669"/>
    <property type="project" value="TreeGrafter"/>
</dbReference>
<reference evidence="3" key="1">
    <citation type="submission" date="2011-08" db="EMBL/GenBank/DDBJ databases">
        <authorList>
            <person name="Rombauts S."/>
        </authorList>
    </citation>
    <scope>NUCLEOTIDE SEQUENCE</scope>
    <source>
        <strain evidence="3">London</strain>
    </source>
</reference>
<proteinExistence type="predicted"/>
<name>T1L0I4_TETUR</name>
<dbReference type="GO" id="GO:0002144">
    <property type="term" value="C:cytosolic tRNA wobble base thiouridylase complex"/>
    <property type="evidence" value="ECO:0007669"/>
    <property type="project" value="TreeGrafter"/>
</dbReference>
<organism evidence="2 3">
    <name type="scientific">Tetranychus urticae</name>
    <name type="common">Two-spotted spider mite</name>
    <dbReference type="NCBI Taxonomy" id="32264"/>
    <lineage>
        <taxon>Eukaryota</taxon>
        <taxon>Metazoa</taxon>
        <taxon>Ecdysozoa</taxon>
        <taxon>Arthropoda</taxon>
        <taxon>Chelicerata</taxon>
        <taxon>Arachnida</taxon>
        <taxon>Acari</taxon>
        <taxon>Acariformes</taxon>
        <taxon>Trombidiformes</taxon>
        <taxon>Prostigmata</taxon>
        <taxon>Eleutherengona</taxon>
        <taxon>Raphignathae</taxon>
        <taxon>Tetranychoidea</taxon>
        <taxon>Tetranychidae</taxon>
        <taxon>Tetranychus</taxon>
    </lineage>
</organism>
<dbReference type="EnsemblMetazoa" id="tetur30g00790.1">
    <property type="protein sequence ID" value="tetur30g00790.1"/>
    <property type="gene ID" value="tetur30g00790"/>
</dbReference>
<evidence type="ECO:0008006" key="4">
    <source>
        <dbReference type="Google" id="ProtNLM"/>
    </source>
</evidence>
<dbReference type="Gene3D" id="3.40.50.620">
    <property type="entry name" value="HUPs"/>
    <property type="match status" value="1"/>
</dbReference>
<dbReference type="GO" id="GO:0000049">
    <property type="term" value="F:tRNA binding"/>
    <property type="evidence" value="ECO:0007669"/>
    <property type="project" value="TreeGrafter"/>
</dbReference>
<evidence type="ECO:0000313" key="3">
    <source>
        <dbReference type="Proteomes" id="UP000015104"/>
    </source>
</evidence>
<protein>
    <recommendedName>
        <fullName evidence="4">tRNA(Ile)-lysidine/2-thiocytidine synthase N-terminal domain-containing protein</fullName>
    </recommendedName>
</protein>
<evidence type="ECO:0000256" key="1">
    <source>
        <dbReference type="ARBA" id="ARBA00022679"/>
    </source>
</evidence>
<dbReference type="PANTHER" id="PTHR11807:SF12">
    <property type="entry name" value="CYTOPLASMIC TRNA 2-THIOLATION PROTEIN 1"/>
    <property type="match status" value="1"/>
</dbReference>
<dbReference type="HOGENOM" id="CLU_1808689_0_0_1"/>
<dbReference type="GO" id="GO:0016740">
    <property type="term" value="F:transferase activity"/>
    <property type="evidence" value="ECO:0007669"/>
    <property type="project" value="UniProtKB-KW"/>
</dbReference>
<dbReference type="eggNOG" id="KOG2840">
    <property type="taxonomic scope" value="Eukaryota"/>
</dbReference>
<dbReference type="AlphaFoldDB" id="T1L0I4"/>
<dbReference type="InterPro" id="IPR014729">
    <property type="entry name" value="Rossmann-like_a/b/a_fold"/>
</dbReference>
<dbReference type="SUPFAM" id="SSF52402">
    <property type="entry name" value="Adenine nucleotide alpha hydrolases-like"/>
    <property type="match status" value="1"/>
</dbReference>
<sequence>MTKFITREEIAGWLAQLASFECFFHCFENEIRNTIVEGNLFKPGDKVAIGASGGKDSTVLAYIMKLLNERHNYRLNLVLLSIDEGITGYREDSLETGKQNQKDYALPLTNHTKIYMKNKLVMLQFFSGYNADDIAEMPNTHSL</sequence>
<dbReference type="GO" id="GO:0005739">
    <property type="term" value="C:mitochondrion"/>
    <property type="evidence" value="ECO:0007669"/>
    <property type="project" value="TreeGrafter"/>
</dbReference>
<dbReference type="EMBL" id="CAEY01000866">
    <property type="status" value="NOT_ANNOTATED_CDS"/>
    <property type="molecule type" value="Genomic_DNA"/>
</dbReference>
<dbReference type="PANTHER" id="PTHR11807">
    <property type="entry name" value="ATPASES OF THE PP SUPERFAMILY-RELATED"/>
    <property type="match status" value="1"/>
</dbReference>
<evidence type="ECO:0000313" key="2">
    <source>
        <dbReference type="EnsemblMetazoa" id="tetur30g00790.1"/>
    </source>
</evidence>
<dbReference type="STRING" id="32264.T1L0I4"/>
<keyword evidence="1" id="KW-0808">Transferase</keyword>
<keyword evidence="3" id="KW-1185">Reference proteome</keyword>